<dbReference type="AlphaFoldDB" id="A0A1U7J1D6"/>
<sequence>MQIRNDFQSVSLQLNRLVEYARVFDSNNMEHWPHLKNNEDFKFIYSLQRKDRGPIEQIYCDGRDLAIFMSSRLTEFNYAEYFPTLKSFVDSFLGGWVYQVDILRNTSQAAKDKSKSLQSCPWAVNQMINLFDRQIEILIAIRQCLDSLRQSDLYKWEDGHAQPTFQILEYNKALDCIHSVGKMFERLPSTYANKDEEALRDHILVSLESVVYGSATGESFNKRGKTDILVRGEGANEFVGECKFWRGKEVFLDTINQLLSYLSWRDTKAGIILFVQNKDFGAVISKIQNHIVEHHNYLRKISEIDETWHNYEFRMNDDSSRVVKVAVMLYHMP</sequence>
<dbReference type="STRING" id="549789.NIES30_19105"/>
<name>A0A1U7J1D6_9CYAN</name>
<comment type="caution">
    <text evidence="1">The sequence shown here is derived from an EMBL/GenBank/DDBJ whole genome shotgun (WGS) entry which is preliminary data.</text>
</comment>
<organism evidence="1 2">
    <name type="scientific">Phormidium tenue NIES-30</name>
    <dbReference type="NCBI Taxonomy" id="549789"/>
    <lineage>
        <taxon>Bacteria</taxon>
        <taxon>Bacillati</taxon>
        <taxon>Cyanobacteriota</taxon>
        <taxon>Cyanophyceae</taxon>
        <taxon>Oscillatoriophycideae</taxon>
        <taxon>Oscillatoriales</taxon>
        <taxon>Oscillatoriaceae</taxon>
        <taxon>Phormidium</taxon>
    </lineage>
</organism>
<dbReference type="EMBL" id="MRCG01000016">
    <property type="protein sequence ID" value="OKH45638.1"/>
    <property type="molecule type" value="Genomic_DNA"/>
</dbReference>
<protein>
    <submittedName>
        <fullName evidence="1">Uncharacterized protein</fullName>
    </submittedName>
</protein>
<proteinExistence type="predicted"/>
<reference evidence="1 2" key="1">
    <citation type="submission" date="2016-11" db="EMBL/GenBank/DDBJ databases">
        <title>Draft Genome Sequences of Nine Cyanobacterial Strains from Diverse Habitats.</title>
        <authorList>
            <person name="Zhu T."/>
            <person name="Hou S."/>
            <person name="Lu X."/>
            <person name="Hess W.R."/>
        </authorList>
    </citation>
    <scope>NUCLEOTIDE SEQUENCE [LARGE SCALE GENOMIC DNA]</scope>
    <source>
        <strain evidence="1 2">NIES-30</strain>
    </source>
</reference>
<accession>A0A1U7J1D6</accession>
<dbReference type="Proteomes" id="UP000185557">
    <property type="component" value="Unassembled WGS sequence"/>
</dbReference>
<keyword evidence="2" id="KW-1185">Reference proteome</keyword>
<gene>
    <name evidence="1" type="ORF">NIES30_19105</name>
</gene>
<evidence type="ECO:0000313" key="2">
    <source>
        <dbReference type="Proteomes" id="UP000185557"/>
    </source>
</evidence>
<evidence type="ECO:0000313" key="1">
    <source>
        <dbReference type="EMBL" id="OKH45638.1"/>
    </source>
</evidence>